<dbReference type="EMBL" id="LJCR01002568">
    <property type="protein sequence ID" value="KPV48549.1"/>
    <property type="molecule type" value="Genomic_DNA"/>
</dbReference>
<protein>
    <submittedName>
        <fullName evidence="2">Uncharacterized protein</fullName>
    </submittedName>
</protein>
<feature type="region of interest" description="Disordered" evidence="1">
    <location>
        <begin position="1"/>
        <end position="60"/>
    </location>
</feature>
<feature type="non-terminal residue" evidence="2">
    <location>
        <position position="1"/>
    </location>
</feature>
<name>A0A0N8PR01_9CHLR</name>
<reference evidence="2 3" key="1">
    <citation type="submission" date="2015-09" db="EMBL/GenBank/DDBJ databases">
        <title>Draft genome sequence of Kouleothrix aurantiaca JCM 19913.</title>
        <authorList>
            <person name="Hemp J."/>
        </authorList>
    </citation>
    <scope>NUCLEOTIDE SEQUENCE [LARGE SCALE GENOMIC DNA]</scope>
    <source>
        <strain evidence="2 3">COM-B</strain>
    </source>
</reference>
<dbReference type="Proteomes" id="UP000050509">
    <property type="component" value="Unassembled WGS sequence"/>
</dbReference>
<gene>
    <name evidence="2" type="ORF">SE17_37475</name>
</gene>
<proteinExistence type="predicted"/>
<keyword evidence="3" id="KW-1185">Reference proteome</keyword>
<evidence type="ECO:0000256" key="1">
    <source>
        <dbReference type="SAM" id="MobiDB-lite"/>
    </source>
</evidence>
<sequence>ARPAELLAAAPPTAAPATTQASATPQAAAPLEAAPAAPTSDDDQLARLLAAKQRARKQRQ</sequence>
<accession>A0A0N8PR01</accession>
<comment type="caution">
    <text evidence="2">The sequence shown here is derived from an EMBL/GenBank/DDBJ whole genome shotgun (WGS) entry which is preliminary data.</text>
</comment>
<evidence type="ECO:0000313" key="2">
    <source>
        <dbReference type="EMBL" id="KPV48549.1"/>
    </source>
</evidence>
<feature type="compositionally biased region" description="Low complexity" evidence="1">
    <location>
        <begin position="1"/>
        <end position="39"/>
    </location>
</feature>
<dbReference type="AlphaFoldDB" id="A0A0N8PR01"/>
<organism evidence="2 3">
    <name type="scientific">Kouleothrix aurantiaca</name>
    <dbReference type="NCBI Taxonomy" id="186479"/>
    <lineage>
        <taxon>Bacteria</taxon>
        <taxon>Bacillati</taxon>
        <taxon>Chloroflexota</taxon>
        <taxon>Chloroflexia</taxon>
        <taxon>Chloroflexales</taxon>
        <taxon>Roseiflexineae</taxon>
        <taxon>Roseiflexaceae</taxon>
        <taxon>Kouleothrix</taxon>
    </lineage>
</organism>
<evidence type="ECO:0000313" key="3">
    <source>
        <dbReference type="Proteomes" id="UP000050509"/>
    </source>
</evidence>